<comment type="caution">
    <text evidence="2">The sequence shown here is derived from an EMBL/GenBank/DDBJ whole genome shotgun (WGS) entry which is preliminary data.</text>
</comment>
<reference evidence="2" key="1">
    <citation type="journal article" date="2021" name="PeerJ">
        <title>Extensive microbial diversity within the chicken gut microbiome revealed by metagenomics and culture.</title>
        <authorList>
            <person name="Gilroy R."/>
            <person name="Ravi A."/>
            <person name="Getino M."/>
            <person name="Pursley I."/>
            <person name="Horton D.L."/>
            <person name="Alikhan N.F."/>
            <person name="Baker D."/>
            <person name="Gharbi K."/>
            <person name="Hall N."/>
            <person name="Watson M."/>
            <person name="Adriaenssens E.M."/>
            <person name="Foster-Nyarko E."/>
            <person name="Jarju S."/>
            <person name="Secka A."/>
            <person name="Antonio M."/>
            <person name="Oren A."/>
            <person name="Chaudhuri R.R."/>
            <person name="La Ragione R."/>
            <person name="Hildebrand F."/>
            <person name="Pallen M.J."/>
        </authorList>
    </citation>
    <scope>NUCLEOTIDE SEQUENCE</scope>
    <source>
        <strain evidence="2">ChiGjej2B2-19336</strain>
    </source>
</reference>
<name>A0A921AXR9_9BACT</name>
<dbReference type="InterPro" id="IPR007048">
    <property type="entry name" value="IraD/Gp25-like"/>
</dbReference>
<dbReference type="Gene3D" id="3.10.450.40">
    <property type="match status" value="1"/>
</dbReference>
<reference evidence="2" key="2">
    <citation type="submission" date="2021-09" db="EMBL/GenBank/DDBJ databases">
        <authorList>
            <person name="Gilroy R."/>
        </authorList>
    </citation>
    <scope>NUCLEOTIDE SEQUENCE</scope>
    <source>
        <strain evidence="2">ChiGjej2B2-19336</strain>
    </source>
</reference>
<accession>A0A921AXR9</accession>
<dbReference type="Pfam" id="PF04965">
    <property type="entry name" value="GPW_gp25"/>
    <property type="match status" value="1"/>
</dbReference>
<gene>
    <name evidence="2" type="ORF">K8W16_09240</name>
</gene>
<dbReference type="AlphaFoldDB" id="A0A921AXR9"/>
<feature type="domain" description="IraD/Gp25-like" evidence="1">
    <location>
        <begin position="16"/>
        <end position="104"/>
    </location>
</feature>
<dbReference type="EMBL" id="DYZA01000187">
    <property type="protein sequence ID" value="HJD97814.1"/>
    <property type="molecule type" value="Genomic_DNA"/>
</dbReference>
<protein>
    <submittedName>
        <fullName evidence="2">GPW/gp25 family protein</fullName>
    </submittedName>
</protein>
<evidence type="ECO:0000313" key="2">
    <source>
        <dbReference type="EMBL" id="HJD97814.1"/>
    </source>
</evidence>
<evidence type="ECO:0000259" key="1">
    <source>
        <dbReference type="Pfam" id="PF04965"/>
    </source>
</evidence>
<proteinExistence type="predicted"/>
<sequence>MPELLVDNAPIVIGASGMEEITQNIRMIVLTFMGSVPLHRSFAHDPAVLDSPSPLETARLIGSLTTAIETWEPRVKVESLRLERRTDADAMLGHLVPRITFSLRES</sequence>
<dbReference type="RefSeq" id="WP_304122860.1">
    <property type="nucleotide sequence ID" value="NZ_DYZA01000187.1"/>
</dbReference>
<dbReference type="SUPFAM" id="SSF160719">
    <property type="entry name" value="gpW/gp25-like"/>
    <property type="match status" value="1"/>
</dbReference>
<evidence type="ECO:0000313" key="3">
    <source>
        <dbReference type="Proteomes" id="UP000698963"/>
    </source>
</evidence>
<dbReference type="Proteomes" id="UP000698963">
    <property type="component" value="Unassembled WGS sequence"/>
</dbReference>
<organism evidence="2 3">
    <name type="scientific">Mailhella massiliensis</name>
    <dbReference type="NCBI Taxonomy" id="1903261"/>
    <lineage>
        <taxon>Bacteria</taxon>
        <taxon>Pseudomonadati</taxon>
        <taxon>Thermodesulfobacteriota</taxon>
        <taxon>Desulfovibrionia</taxon>
        <taxon>Desulfovibrionales</taxon>
        <taxon>Desulfovibrionaceae</taxon>
        <taxon>Mailhella</taxon>
    </lineage>
</organism>